<dbReference type="RefSeq" id="WP_187741335.1">
    <property type="nucleotide sequence ID" value="NZ_CP060825.1"/>
</dbReference>
<accession>A0A7H0HUI0</accession>
<dbReference type="EMBL" id="CP060825">
    <property type="protein sequence ID" value="QNP64196.1"/>
    <property type="molecule type" value="Genomic_DNA"/>
</dbReference>
<gene>
    <name evidence="1" type="ORF">IAG43_15655</name>
</gene>
<reference evidence="1 2" key="1">
    <citation type="submission" date="2020-08" db="EMBL/GenBank/DDBJ databases">
        <title>A novel species.</title>
        <authorList>
            <person name="Gao J."/>
        </authorList>
    </citation>
    <scope>NUCLEOTIDE SEQUENCE [LARGE SCALE GENOMIC DNA]</scope>
    <source>
        <strain evidence="1 2">CRPJ-33</strain>
    </source>
</reference>
<protein>
    <submittedName>
        <fullName evidence="1">Uncharacterized protein</fullName>
    </submittedName>
</protein>
<evidence type="ECO:0000313" key="1">
    <source>
        <dbReference type="EMBL" id="QNP64196.1"/>
    </source>
</evidence>
<name>A0A7H0HUI0_9ACTN</name>
<dbReference type="AlphaFoldDB" id="A0A7H0HUI0"/>
<keyword evidence="2" id="KW-1185">Reference proteome</keyword>
<evidence type="ECO:0000313" key="2">
    <source>
        <dbReference type="Proteomes" id="UP000516230"/>
    </source>
</evidence>
<proteinExistence type="predicted"/>
<organism evidence="1 2">
    <name type="scientific">Streptomyces genisteinicus</name>
    <dbReference type="NCBI Taxonomy" id="2768068"/>
    <lineage>
        <taxon>Bacteria</taxon>
        <taxon>Bacillati</taxon>
        <taxon>Actinomycetota</taxon>
        <taxon>Actinomycetes</taxon>
        <taxon>Kitasatosporales</taxon>
        <taxon>Streptomycetaceae</taxon>
        <taxon>Streptomyces</taxon>
    </lineage>
</organism>
<sequence length="55" mass="6131">MDTDELLAELIRCASTAMTLGGVTWFPVVCMPHRLRTLKTCPALKFTPNQAVRLL</sequence>
<dbReference type="Proteomes" id="UP000516230">
    <property type="component" value="Chromosome"/>
</dbReference>
<dbReference type="KEGG" id="sgj:IAG43_15655"/>